<organism evidence="2 3">
    <name type="scientific">Lasiosphaeria ovina</name>
    <dbReference type="NCBI Taxonomy" id="92902"/>
    <lineage>
        <taxon>Eukaryota</taxon>
        <taxon>Fungi</taxon>
        <taxon>Dikarya</taxon>
        <taxon>Ascomycota</taxon>
        <taxon>Pezizomycotina</taxon>
        <taxon>Sordariomycetes</taxon>
        <taxon>Sordariomycetidae</taxon>
        <taxon>Sordariales</taxon>
        <taxon>Lasiosphaeriaceae</taxon>
        <taxon>Lasiosphaeria</taxon>
    </lineage>
</organism>
<dbReference type="EMBL" id="JAULSN010000008">
    <property type="protein sequence ID" value="KAK3366212.1"/>
    <property type="molecule type" value="Genomic_DNA"/>
</dbReference>
<proteinExistence type="predicted"/>
<gene>
    <name evidence="2" type="ORF">B0T24DRAFT_597946</name>
</gene>
<evidence type="ECO:0000313" key="2">
    <source>
        <dbReference type="EMBL" id="KAK3366212.1"/>
    </source>
</evidence>
<protein>
    <submittedName>
        <fullName evidence="2">Uncharacterized protein</fullName>
    </submittedName>
</protein>
<comment type="caution">
    <text evidence="2">The sequence shown here is derived from an EMBL/GenBank/DDBJ whole genome shotgun (WGS) entry which is preliminary data.</text>
</comment>
<accession>A0AAE0JY94</accession>
<dbReference type="Proteomes" id="UP001287356">
    <property type="component" value="Unassembled WGS sequence"/>
</dbReference>
<feature type="region of interest" description="Disordered" evidence="1">
    <location>
        <begin position="45"/>
        <end position="92"/>
    </location>
</feature>
<name>A0AAE0JY94_9PEZI</name>
<evidence type="ECO:0000256" key="1">
    <source>
        <dbReference type="SAM" id="MobiDB-lite"/>
    </source>
</evidence>
<evidence type="ECO:0000313" key="3">
    <source>
        <dbReference type="Proteomes" id="UP001287356"/>
    </source>
</evidence>
<keyword evidence="3" id="KW-1185">Reference proteome</keyword>
<dbReference type="AlphaFoldDB" id="A0AAE0JY94"/>
<reference evidence="2" key="1">
    <citation type="journal article" date="2023" name="Mol. Phylogenet. Evol.">
        <title>Genome-scale phylogeny and comparative genomics of the fungal order Sordariales.</title>
        <authorList>
            <person name="Hensen N."/>
            <person name="Bonometti L."/>
            <person name="Westerberg I."/>
            <person name="Brannstrom I.O."/>
            <person name="Guillou S."/>
            <person name="Cros-Aarteil S."/>
            <person name="Calhoun S."/>
            <person name="Haridas S."/>
            <person name="Kuo A."/>
            <person name="Mondo S."/>
            <person name="Pangilinan J."/>
            <person name="Riley R."/>
            <person name="LaButti K."/>
            <person name="Andreopoulos B."/>
            <person name="Lipzen A."/>
            <person name="Chen C."/>
            <person name="Yan M."/>
            <person name="Daum C."/>
            <person name="Ng V."/>
            <person name="Clum A."/>
            <person name="Steindorff A."/>
            <person name="Ohm R.A."/>
            <person name="Martin F."/>
            <person name="Silar P."/>
            <person name="Natvig D.O."/>
            <person name="Lalanne C."/>
            <person name="Gautier V."/>
            <person name="Ament-Velasquez S.L."/>
            <person name="Kruys A."/>
            <person name="Hutchinson M.I."/>
            <person name="Powell A.J."/>
            <person name="Barry K."/>
            <person name="Miller A.N."/>
            <person name="Grigoriev I.V."/>
            <person name="Debuchy R."/>
            <person name="Gladieux P."/>
            <person name="Hiltunen Thoren M."/>
            <person name="Johannesson H."/>
        </authorList>
    </citation>
    <scope>NUCLEOTIDE SEQUENCE</scope>
    <source>
        <strain evidence="2">CBS 958.72</strain>
    </source>
</reference>
<reference evidence="2" key="2">
    <citation type="submission" date="2023-06" db="EMBL/GenBank/DDBJ databases">
        <authorList>
            <consortium name="Lawrence Berkeley National Laboratory"/>
            <person name="Haridas S."/>
            <person name="Hensen N."/>
            <person name="Bonometti L."/>
            <person name="Westerberg I."/>
            <person name="Brannstrom I.O."/>
            <person name="Guillou S."/>
            <person name="Cros-Aarteil S."/>
            <person name="Calhoun S."/>
            <person name="Kuo A."/>
            <person name="Mondo S."/>
            <person name="Pangilinan J."/>
            <person name="Riley R."/>
            <person name="Labutti K."/>
            <person name="Andreopoulos B."/>
            <person name="Lipzen A."/>
            <person name="Chen C."/>
            <person name="Yanf M."/>
            <person name="Daum C."/>
            <person name="Ng V."/>
            <person name="Clum A."/>
            <person name="Steindorff A."/>
            <person name="Ohm R."/>
            <person name="Martin F."/>
            <person name="Silar P."/>
            <person name="Natvig D."/>
            <person name="Lalanne C."/>
            <person name="Gautier V."/>
            <person name="Ament-Velasquez S.L."/>
            <person name="Kruys A."/>
            <person name="Hutchinson M.I."/>
            <person name="Powell A.J."/>
            <person name="Barry K."/>
            <person name="Miller A.N."/>
            <person name="Grigoriev I.V."/>
            <person name="Debuchy R."/>
            <person name="Gladieux P."/>
            <person name="Thoren M.H."/>
            <person name="Johannesson H."/>
        </authorList>
    </citation>
    <scope>NUCLEOTIDE SEQUENCE</scope>
    <source>
        <strain evidence="2">CBS 958.72</strain>
    </source>
</reference>
<sequence length="253" mass="26397">MSELARVAMRNRLLQAREPVARVVAAAQKSAVLDIWMGAALPADDDDKSAVAAAASAEEELEQEDDDEGEDGGAGEGAKPTDDKSAASSLSRSSAGSRFRYMEAFVAMVDHLVDQIDSRLLDAKEQAKTAQKNQRRAATANEIARRKALLGRPGPFGEPPAAAAAAVAADDSAPVWHAGDTAGRPRRQSFLSQASTVEDLECPHHGLSLWRTNAKLLSLSAGTAAIRRAGGSTASRGFLPLGAAPVLGNTGCE</sequence>
<feature type="compositionally biased region" description="Acidic residues" evidence="1">
    <location>
        <begin position="57"/>
        <end position="73"/>
    </location>
</feature>